<evidence type="ECO:0000313" key="4">
    <source>
        <dbReference type="Proteomes" id="UP000316225"/>
    </source>
</evidence>
<keyword evidence="2" id="KW-1133">Transmembrane helix</keyword>
<feature type="transmembrane region" description="Helical" evidence="2">
    <location>
        <begin position="28"/>
        <end position="46"/>
    </location>
</feature>
<dbReference type="Gene3D" id="1.20.120.20">
    <property type="entry name" value="Apolipoprotein"/>
    <property type="match status" value="1"/>
</dbReference>
<proteinExistence type="predicted"/>
<evidence type="ECO:0000313" key="3">
    <source>
        <dbReference type="EMBL" id="TWI38174.1"/>
    </source>
</evidence>
<dbReference type="Proteomes" id="UP000316225">
    <property type="component" value="Unassembled WGS sequence"/>
</dbReference>
<name>A0A562P163_9RHOB</name>
<organism evidence="3 4">
    <name type="scientific">Paracoccus sulfuroxidans</name>
    <dbReference type="NCBI Taxonomy" id="384678"/>
    <lineage>
        <taxon>Bacteria</taxon>
        <taxon>Pseudomonadati</taxon>
        <taxon>Pseudomonadota</taxon>
        <taxon>Alphaproteobacteria</taxon>
        <taxon>Rhodobacterales</taxon>
        <taxon>Paracoccaceae</taxon>
        <taxon>Paracoccus</taxon>
    </lineage>
</organism>
<dbReference type="AlphaFoldDB" id="A0A562P163"/>
<evidence type="ECO:0000256" key="1">
    <source>
        <dbReference type="SAM" id="MobiDB-lite"/>
    </source>
</evidence>
<reference evidence="3 4" key="1">
    <citation type="journal article" date="2015" name="Stand. Genomic Sci.">
        <title>Genomic Encyclopedia of Bacterial and Archaeal Type Strains, Phase III: the genomes of soil and plant-associated and newly described type strains.</title>
        <authorList>
            <person name="Whitman W.B."/>
            <person name="Woyke T."/>
            <person name="Klenk H.P."/>
            <person name="Zhou Y."/>
            <person name="Lilburn T.G."/>
            <person name="Beck B.J."/>
            <person name="De Vos P."/>
            <person name="Vandamme P."/>
            <person name="Eisen J.A."/>
            <person name="Garrity G."/>
            <person name="Hugenholtz P."/>
            <person name="Kyrpides N.C."/>
        </authorList>
    </citation>
    <scope>NUCLEOTIDE SEQUENCE [LARGE SCALE GENOMIC DNA]</scope>
    <source>
        <strain evidence="3 4">CGMCC 1.5364</strain>
    </source>
</reference>
<feature type="region of interest" description="Disordered" evidence="1">
    <location>
        <begin position="224"/>
        <end position="246"/>
    </location>
</feature>
<gene>
    <name evidence="3" type="ORF">IQ24_00309</name>
</gene>
<sequence length="246" mass="27153">MVAAIGAGFLLAALWTWLAHHLDWGSAVASLVLGAVFVILGLGVMLGSGRVRHRPPTPQDLRNEFEEKLGIATDVVIGRVSDRVGQTVDRAQAKASQFVNEAENRLHSFADTVSYRADRFAETTEHKVQDLAARVGETAAKVGLTSENARKVGEQVSEKVEQAKASNLAAVAPVIGAFAVGMTLATRLQGWRHRDDDLIDEEDDFDDEYDEDFALDDFDDHAYAYEDDDLPRPSRGYRSRRDPDWV</sequence>
<keyword evidence="2" id="KW-0472">Membrane</keyword>
<comment type="caution">
    <text evidence="3">The sequence shown here is derived from an EMBL/GenBank/DDBJ whole genome shotgun (WGS) entry which is preliminary data.</text>
</comment>
<accession>A0A562P163</accession>
<keyword evidence="4" id="KW-1185">Reference proteome</keyword>
<protein>
    <submittedName>
        <fullName evidence="3">Putative superfamily III holin-X</fullName>
    </submittedName>
</protein>
<dbReference type="EMBL" id="VLKU01000001">
    <property type="protein sequence ID" value="TWI38174.1"/>
    <property type="molecule type" value="Genomic_DNA"/>
</dbReference>
<evidence type="ECO:0000256" key="2">
    <source>
        <dbReference type="SAM" id="Phobius"/>
    </source>
</evidence>
<keyword evidence="2" id="KW-0812">Transmembrane</keyword>